<reference evidence="1 2" key="1">
    <citation type="journal article" date="2023" name="Sci. Data">
        <title>Genome assembly of the Korean intertidal mud-creeper Batillaria attramentaria.</title>
        <authorList>
            <person name="Patra A.K."/>
            <person name="Ho P.T."/>
            <person name="Jun S."/>
            <person name="Lee S.J."/>
            <person name="Kim Y."/>
            <person name="Won Y.J."/>
        </authorList>
    </citation>
    <scope>NUCLEOTIDE SEQUENCE [LARGE SCALE GENOMIC DNA]</scope>
    <source>
        <strain evidence="1">Wonlab-2016</strain>
    </source>
</reference>
<name>A0ABD0L7J0_9CAEN</name>
<comment type="caution">
    <text evidence="1">The sequence shown here is derived from an EMBL/GenBank/DDBJ whole genome shotgun (WGS) entry which is preliminary data.</text>
</comment>
<organism evidence="1 2">
    <name type="scientific">Batillaria attramentaria</name>
    <dbReference type="NCBI Taxonomy" id="370345"/>
    <lineage>
        <taxon>Eukaryota</taxon>
        <taxon>Metazoa</taxon>
        <taxon>Spiralia</taxon>
        <taxon>Lophotrochozoa</taxon>
        <taxon>Mollusca</taxon>
        <taxon>Gastropoda</taxon>
        <taxon>Caenogastropoda</taxon>
        <taxon>Sorbeoconcha</taxon>
        <taxon>Cerithioidea</taxon>
        <taxon>Batillariidae</taxon>
        <taxon>Batillaria</taxon>
    </lineage>
</organism>
<dbReference type="EMBL" id="JACVVK020000076">
    <property type="protein sequence ID" value="KAK7495304.1"/>
    <property type="molecule type" value="Genomic_DNA"/>
</dbReference>
<accession>A0ABD0L7J0</accession>
<feature type="non-terminal residue" evidence="1">
    <location>
        <position position="96"/>
    </location>
</feature>
<evidence type="ECO:0000313" key="2">
    <source>
        <dbReference type="Proteomes" id="UP001519460"/>
    </source>
</evidence>
<keyword evidence="2" id="KW-1185">Reference proteome</keyword>
<protein>
    <submittedName>
        <fullName evidence="1">Uncharacterized protein</fullName>
    </submittedName>
</protein>
<dbReference type="Proteomes" id="UP001519460">
    <property type="component" value="Unassembled WGS sequence"/>
</dbReference>
<dbReference type="AlphaFoldDB" id="A0ABD0L7J0"/>
<gene>
    <name evidence="1" type="ORF">BaRGS_00013486</name>
</gene>
<evidence type="ECO:0000313" key="1">
    <source>
        <dbReference type="EMBL" id="KAK7495304.1"/>
    </source>
</evidence>
<sequence length="96" mass="10486">MVSRSTAPMKPIEIGDNVLVPLPEFDRGRGDPADLLGVILDNGVDGFRVGTKVGIRSGKFSRNQLELTTYKDIAKEMIPQSETTIRSAVRMMSVGH</sequence>
<proteinExistence type="predicted"/>